<comment type="caution">
    <text evidence="1">The sequence shown here is derived from an EMBL/GenBank/DDBJ whole genome shotgun (WGS) entry which is preliminary data.</text>
</comment>
<dbReference type="InterPro" id="IPR034660">
    <property type="entry name" value="DinB/YfiT-like"/>
</dbReference>
<gene>
    <name evidence="1" type="ORF">Sipo8835_35340</name>
</gene>
<protein>
    <submittedName>
        <fullName evidence="1">DinB family protein</fullName>
    </submittedName>
</protein>
<dbReference type="Gene3D" id="1.20.120.450">
    <property type="entry name" value="dinb family like domain"/>
    <property type="match status" value="1"/>
</dbReference>
<dbReference type="RefSeq" id="WP_141585150.1">
    <property type="nucleotide sequence ID" value="NZ_SPAY01000037.1"/>
</dbReference>
<organism evidence="1 2">
    <name type="scientific">Streptomyces ipomoeae</name>
    <dbReference type="NCBI Taxonomy" id="103232"/>
    <lineage>
        <taxon>Bacteria</taxon>
        <taxon>Bacillati</taxon>
        <taxon>Actinomycetota</taxon>
        <taxon>Actinomycetes</taxon>
        <taxon>Kitasatosporales</taxon>
        <taxon>Streptomycetaceae</taxon>
        <taxon>Streptomyces</taxon>
    </lineage>
</organism>
<sequence>MTIAPDAKADLLFYLQSARDALLWKLDGLSEYDIRRPMTPTGTNLLGLVKHAASVELGYLGDTFGRPHGEPLTWQAADADPNADMWAAPDESREWITDLYRRTWAHSNATVDALPLDAIGTVPWWPADRNKTTLHHVLTRVIADTHRHAGHADILRELIDGAVGMNETNTSMPPGDAEWWQDHRTRLERVAEEAASRES</sequence>
<accession>A0AAE9AXL7</accession>
<dbReference type="SUPFAM" id="SSF109854">
    <property type="entry name" value="DinB/YfiT-like putative metalloenzymes"/>
    <property type="match status" value="1"/>
</dbReference>
<reference evidence="1 2" key="1">
    <citation type="submission" date="2019-03" db="EMBL/GenBank/DDBJ databases">
        <title>Comparative genomic analyses of the sweetpotato soil rot pathogen, Streptomyces ipomoeae.</title>
        <authorList>
            <person name="Ruschel Soares N."/>
            <person name="Badger J.H."/>
            <person name="Huguet-Tapia J.C."/>
            <person name="Clark C.A."/>
            <person name="Pettis G.S."/>
        </authorList>
    </citation>
    <scope>NUCLEOTIDE SEQUENCE [LARGE SCALE GENOMIC DNA]</scope>
    <source>
        <strain evidence="1 2">88-35</strain>
    </source>
</reference>
<dbReference type="AlphaFoldDB" id="A0AAE9AXL7"/>
<dbReference type="EMBL" id="SPAZ01000278">
    <property type="protein sequence ID" value="TQE22741.1"/>
    <property type="molecule type" value="Genomic_DNA"/>
</dbReference>
<evidence type="ECO:0000313" key="2">
    <source>
        <dbReference type="Proteomes" id="UP000318720"/>
    </source>
</evidence>
<dbReference type="InterPro" id="IPR007061">
    <property type="entry name" value="MST-like"/>
</dbReference>
<dbReference type="Pfam" id="PF04978">
    <property type="entry name" value="MST"/>
    <property type="match status" value="1"/>
</dbReference>
<name>A0AAE9AXL7_9ACTN</name>
<proteinExistence type="predicted"/>
<evidence type="ECO:0000313" key="1">
    <source>
        <dbReference type="EMBL" id="TQE22741.1"/>
    </source>
</evidence>
<dbReference type="Proteomes" id="UP000318720">
    <property type="component" value="Unassembled WGS sequence"/>
</dbReference>